<feature type="compositionally biased region" description="Low complexity" evidence="3">
    <location>
        <begin position="409"/>
        <end position="423"/>
    </location>
</feature>
<feature type="compositionally biased region" description="Low complexity" evidence="3">
    <location>
        <begin position="51"/>
        <end position="62"/>
    </location>
</feature>
<organism>
    <name type="scientific">Culex quinquefasciatus</name>
    <name type="common">Southern house mosquito</name>
    <name type="synonym">Culex pungens</name>
    <dbReference type="NCBI Taxonomy" id="7176"/>
    <lineage>
        <taxon>Eukaryota</taxon>
        <taxon>Metazoa</taxon>
        <taxon>Ecdysozoa</taxon>
        <taxon>Arthropoda</taxon>
        <taxon>Hexapoda</taxon>
        <taxon>Insecta</taxon>
        <taxon>Pterygota</taxon>
        <taxon>Neoptera</taxon>
        <taxon>Endopterygota</taxon>
        <taxon>Diptera</taxon>
        <taxon>Nematocera</taxon>
        <taxon>Culicoidea</taxon>
        <taxon>Culicidae</taxon>
        <taxon>Culicinae</taxon>
        <taxon>Culicini</taxon>
        <taxon>Culex</taxon>
        <taxon>Culex</taxon>
    </lineage>
</organism>
<dbReference type="HOGENOM" id="CLU_022631_2_1_1"/>
<feature type="domain" description="CUB" evidence="4">
    <location>
        <begin position="176"/>
        <end position="303"/>
    </location>
</feature>
<feature type="compositionally biased region" description="Acidic residues" evidence="3">
    <location>
        <begin position="453"/>
        <end position="477"/>
    </location>
</feature>
<dbReference type="EMBL" id="DS231840">
    <property type="protein sequence ID" value="EDS34548.1"/>
    <property type="molecule type" value="Genomic_DNA"/>
</dbReference>
<dbReference type="Pfam" id="PF26080">
    <property type="entry name" value="CUB_animal"/>
    <property type="match status" value="1"/>
</dbReference>
<feature type="region of interest" description="Disordered" evidence="3">
    <location>
        <begin position="362"/>
        <end position="384"/>
    </location>
</feature>
<dbReference type="OrthoDB" id="6344756at2759"/>
<feature type="region of interest" description="Disordered" evidence="3">
    <location>
        <begin position="397"/>
        <end position="483"/>
    </location>
</feature>
<dbReference type="PANTHER" id="PTHR33236:SF4">
    <property type="entry name" value="CUB DOMAIN-CONTAINING PROTEIN"/>
    <property type="match status" value="1"/>
</dbReference>
<dbReference type="EnsemblMetazoa" id="CPIJ001465-RA">
    <property type="protein sequence ID" value="CPIJ001465-PA"/>
    <property type="gene ID" value="CPIJ001465"/>
</dbReference>
<evidence type="ECO:0000259" key="4">
    <source>
        <dbReference type="PROSITE" id="PS01180"/>
    </source>
</evidence>
<dbReference type="PANTHER" id="PTHR33236">
    <property type="entry name" value="INTRAFLAGELLAR TRANSPORT PROTEIN 122 FAMILY PROTEIN-RELATED"/>
    <property type="match status" value="1"/>
</dbReference>
<dbReference type="OMA" id="KGECAMG"/>
<keyword evidence="7" id="KW-1185">Reference proteome</keyword>
<dbReference type="VEuPathDB" id="VectorBase:CPIJ001465"/>
<feature type="compositionally biased region" description="Gly residues" evidence="3">
    <location>
        <begin position="369"/>
        <end position="384"/>
    </location>
</feature>
<evidence type="ECO:0000256" key="1">
    <source>
        <dbReference type="ARBA" id="ARBA00023157"/>
    </source>
</evidence>
<proteinExistence type="predicted"/>
<dbReference type="eggNOG" id="ENOG502RX7D">
    <property type="taxonomic scope" value="Eukaryota"/>
</dbReference>
<reference evidence="6" key="2">
    <citation type="submission" date="2021-02" db="UniProtKB">
        <authorList>
            <consortium name="EnsemblMetazoa"/>
        </authorList>
    </citation>
    <scope>IDENTIFICATION</scope>
    <source>
        <strain evidence="6">JHB</strain>
    </source>
</reference>
<evidence type="ECO:0000313" key="5">
    <source>
        <dbReference type="EMBL" id="EDS34548.1"/>
    </source>
</evidence>
<evidence type="ECO:0000313" key="7">
    <source>
        <dbReference type="Proteomes" id="UP000002320"/>
    </source>
</evidence>
<protein>
    <recommendedName>
        <fullName evidence="4">CUB domain-containing protein</fullName>
    </recommendedName>
</protein>
<dbReference type="STRING" id="7176.B0W4Y2"/>
<dbReference type="AlphaFoldDB" id="B0W4Y2"/>
<feature type="disulfide bond" evidence="2">
    <location>
        <begin position="176"/>
        <end position="203"/>
    </location>
</feature>
<feature type="region of interest" description="Disordered" evidence="3">
    <location>
        <begin position="27"/>
        <end position="68"/>
    </location>
</feature>
<dbReference type="InterPro" id="IPR058698">
    <property type="entry name" value="CUB_metazoa"/>
</dbReference>
<dbReference type="KEGG" id="cqu:CpipJ_CPIJ001465"/>
<feature type="compositionally biased region" description="Basic and acidic residues" evidence="3">
    <location>
        <begin position="39"/>
        <end position="50"/>
    </location>
</feature>
<evidence type="ECO:0000313" key="6">
    <source>
        <dbReference type="EnsemblMetazoa" id="CPIJ001465-PA"/>
    </source>
</evidence>
<sequence>MALMTFPGGHAAPSLASKSWPPMKNYDIWGTPTAGGGDQGDRSGVSRDTDLSSSSSRRMLSGFDPNLANGTRFRRRSWTGRNGDSESGFGMEDGLAGESDVLGLGERNDFGFNRTRGRIAKVLNFFPVPVDDECLSEDGLRTGQCMNVYECRIQGGAARGQCALGFGVCCIFTATCDQEMANNITYFLSPSFPALLPKDMSVCKLKIKLMSEEITQLKFDFVHFALGQPNRRTGICDGDVFKLAGGVFPFNLCGQNSGQHMYYDLSPKARADEEIELEMNFSPRSFAQRLWEIRVTQIPFSQRAPSGCMQYYTGNEGIIQTFNFAENGRHLANHNYRACIRQEKGMCSVAYEPCHDQSFRIGNPLESSSGGGGGSGVGGGGGAGGAAAGVPGGGVGPAGTGTFTDPGIASDPLAPAADIPAADVGVPGEADAGETPGLLDSPANDEGVAADEPAVDDSVADESSPDETQADDPDAEEGSGGGGGGFFGSFFPSFFSRRSIFDSYRSFEGSHRQGRYARQFGSTCTDRITLPCIVEDFIGAGMGDVPSCSPVHCGNSLCPLGVSPCRVETSVTPFGLGIHFGEGLDKGSPEDNIGACLRYNQLPCAE</sequence>
<evidence type="ECO:0000256" key="3">
    <source>
        <dbReference type="SAM" id="MobiDB-lite"/>
    </source>
</evidence>
<dbReference type="VEuPathDB" id="VectorBase:CQUJHB000364"/>
<evidence type="ECO:0000256" key="2">
    <source>
        <dbReference type="PROSITE-ProRule" id="PRU00059"/>
    </source>
</evidence>
<dbReference type="InParanoid" id="B0W4Y2"/>
<accession>B0W4Y2</accession>
<dbReference type="Proteomes" id="UP000002320">
    <property type="component" value="Unassembled WGS sequence"/>
</dbReference>
<dbReference type="PROSITE" id="PS01180">
    <property type="entry name" value="CUB"/>
    <property type="match status" value="1"/>
</dbReference>
<keyword evidence="1 2" id="KW-1015">Disulfide bond</keyword>
<reference evidence="5" key="1">
    <citation type="submission" date="2007-03" db="EMBL/GenBank/DDBJ databases">
        <title>Annotation of Culex pipiens quinquefasciatus.</title>
        <authorList>
            <consortium name="The Broad Institute Genome Sequencing Platform"/>
            <person name="Atkinson P.W."/>
            <person name="Hemingway J."/>
            <person name="Christensen B.M."/>
            <person name="Higgs S."/>
            <person name="Kodira C."/>
            <person name="Hannick L."/>
            <person name="Megy K."/>
            <person name="O'Leary S."/>
            <person name="Pearson M."/>
            <person name="Haas B.J."/>
            <person name="Mauceli E."/>
            <person name="Wortman J.R."/>
            <person name="Lee N.H."/>
            <person name="Guigo R."/>
            <person name="Stanke M."/>
            <person name="Alvarado L."/>
            <person name="Amedeo P."/>
            <person name="Antoine C.H."/>
            <person name="Arensburger P."/>
            <person name="Bidwell S.L."/>
            <person name="Crawford M."/>
            <person name="Camaro F."/>
            <person name="Devon K."/>
            <person name="Engels R."/>
            <person name="Hammond M."/>
            <person name="Howarth C."/>
            <person name="Koehrsen M."/>
            <person name="Lawson D."/>
            <person name="Montgomery P."/>
            <person name="Nene V."/>
            <person name="Nusbaum C."/>
            <person name="Puiu D."/>
            <person name="Romero-Severson J."/>
            <person name="Severson D.W."/>
            <person name="Shumway M."/>
            <person name="Sisk P."/>
            <person name="Stolte C."/>
            <person name="Zeng Q."/>
            <person name="Eisenstadt E."/>
            <person name="Fraser-Liggett C."/>
            <person name="Strausberg R."/>
            <person name="Galagan J."/>
            <person name="Birren B."/>
            <person name="Collins F.H."/>
        </authorList>
    </citation>
    <scope>NUCLEOTIDE SEQUENCE [LARGE SCALE GENOMIC DNA]</scope>
    <source>
        <strain evidence="5">JHB</strain>
    </source>
</reference>
<name>B0W4Y2_CULQU</name>
<feature type="disulfide bond" evidence="2">
    <location>
        <begin position="236"/>
        <end position="253"/>
    </location>
</feature>
<dbReference type="InterPro" id="IPR000859">
    <property type="entry name" value="CUB_dom"/>
</dbReference>
<gene>
    <name evidence="6" type="primary">6033296</name>
    <name evidence="5" type="ORF">CpipJ_CPIJ001465</name>
</gene>